<evidence type="ECO:0000313" key="2">
    <source>
        <dbReference type="Proteomes" id="UP000231484"/>
    </source>
</evidence>
<accession>A0A2N9XS13</accession>
<organism evidence="1 2">
    <name type="scientific">Snodgrassella alvi</name>
    <dbReference type="NCBI Taxonomy" id="1196083"/>
    <lineage>
        <taxon>Bacteria</taxon>
        <taxon>Pseudomonadati</taxon>
        <taxon>Pseudomonadota</taxon>
        <taxon>Betaproteobacteria</taxon>
        <taxon>Neisseriales</taxon>
        <taxon>Neisseriaceae</taxon>
        <taxon>Snodgrassella</taxon>
    </lineage>
</organism>
<comment type="caution">
    <text evidence="1">The sequence shown here is derived from an EMBL/GenBank/DDBJ whole genome shotgun (WGS) entry which is preliminary data.</text>
</comment>
<dbReference type="EMBL" id="MEIQ01000028">
    <property type="protein sequence ID" value="PIT51419.1"/>
    <property type="molecule type" value="Genomic_DNA"/>
</dbReference>
<gene>
    <name evidence="1" type="ORF">BHC48_03775</name>
</gene>
<sequence>MSLEEDFRKLFGKYRPGYERTPNRPRLLGGAGVSMMPYGGDKQESNKCLDIYGLLQFNDSTGSPSIDVARAIEGLFDINSGRQVRIFLDPGAEICKDSNVKKFSDYIWYKLQLKNNHEAVLTGQPWYEHDNNFFGMRWYGALDLLNAPLTLPGYPREVMEINPTRKRVGIFENTVYKILKTKPLNAKAFFTTVPIKADLLESNRDQYKKAVKQIFDFVCIYINDASKYNRNTMLETYATYQQTNSFITEEKPSSIKLSNLIQNTERYAGKKIPEGGEKIYTWKTPNKPFIYSSAHNITLDARDVYWGVPADNYRLYESRWKFADDLVCGASLVKDYALKSADITRDEEITKDNIAKVKFGDHFIQSFDYSEGVQQYQEQDVSFYYRNKYDEEGNETGEEMNELFITLSEKGTTRLWSVDIFPDSAIIDLRFDPRAGKFIPAHPISQDLLPDQLQESGSLELQDINGNQYHIAQSNEGFVLTSDRLGKEWIISREDYVLKDKPIS</sequence>
<proteinExistence type="predicted"/>
<evidence type="ECO:0000313" key="1">
    <source>
        <dbReference type="EMBL" id="PIT51419.1"/>
    </source>
</evidence>
<dbReference type="AlphaFoldDB" id="A0A2N9XS13"/>
<dbReference type="Proteomes" id="UP000231484">
    <property type="component" value="Unassembled WGS sequence"/>
</dbReference>
<protein>
    <submittedName>
        <fullName evidence="1">Uncharacterized protein</fullName>
    </submittedName>
</protein>
<reference evidence="1 2" key="1">
    <citation type="journal article" date="2017" name="MBio">
        <title>Type VI secretion-mediated competition in the bee gut microbiome.</title>
        <authorList>
            <person name="Steele M.I."/>
            <person name="Kwong W.K."/>
            <person name="Powell J.E."/>
            <person name="Whiteley M."/>
            <person name="Moran N.A."/>
        </authorList>
    </citation>
    <scope>NUCLEOTIDE SEQUENCE [LARGE SCALE GENOMIC DNA]</scope>
    <source>
        <strain evidence="1 2">Occ4-2</strain>
    </source>
</reference>
<name>A0A2N9XS13_9NEIS</name>